<sequence>MFVHEKSDKLQPWAIRCIFLGYPNVIKGYRCWDTVEKRCIVSRDVKFNEDELGGLSKKESECTGRTEVINLDLGGEVSNLNNPHSDFQQENSQTQVDEHSLDDNEVDENDLQNYQLAREIEKEGKSDYP</sequence>
<evidence type="ECO:0000313" key="1">
    <source>
        <dbReference type="EMBL" id="KAJ0102320.1"/>
    </source>
</evidence>
<protein>
    <submittedName>
        <fullName evidence="1">Uncharacterized protein</fullName>
    </submittedName>
</protein>
<dbReference type="Proteomes" id="UP001164250">
    <property type="component" value="Chromosome 3"/>
</dbReference>
<evidence type="ECO:0000313" key="2">
    <source>
        <dbReference type="Proteomes" id="UP001164250"/>
    </source>
</evidence>
<comment type="caution">
    <text evidence="1">The sequence shown here is derived from an EMBL/GenBank/DDBJ whole genome shotgun (WGS) entry which is preliminary data.</text>
</comment>
<organism evidence="1 2">
    <name type="scientific">Pistacia atlantica</name>
    <dbReference type="NCBI Taxonomy" id="434234"/>
    <lineage>
        <taxon>Eukaryota</taxon>
        <taxon>Viridiplantae</taxon>
        <taxon>Streptophyta</taxon>
        <taxon>Embryophyta</taxon>
        <taxon>Tracheophyta</taxon>
        <taxon>Spermatophyta</taxon>
        <taxon>Magnoliopsida</taxon>
        <taxon>eudicotyledons</taxon>
        <taxon>Gunneridae</taxon>
        <taxon>Pentapetalae</taxon>
        <taxon>rosids</taxon>
        <taxon>malvids</taxon>
        <taxon>Sapindales</taxon>
        <taxon>Anacardiaceae</taxon>
        <taxon>Pistacia</taxon>
    </lineage>
</organism>
<gene>
    <name evidence="1" type="ORF">Patl1_04575</name>
</gene>
<accession>A0ACC1BTE5</accession>
<reference evidence="2" key="1">
    <citation type="journal article" date="2023" name="G3 (Bethesda)">
        <title>Genome assembly and association tests identify interacting loci associated with vigor, precocity, and sex in interspecific pistachio rootstocks.</title>
        <authorList>
            <person name="Palmer W."/>
            <person name="Jacygrad E."/>
            <person name="Sagayaradj S."/>
            <person name="Cavanaugh K."/>
            <person name="Han R."/>
            <person name="Bertier L."/>
            <person name="Beede B."/>
            <person name="Kafkas S."/>
            <person name="Golino D."/>
            <person name="Preece J."/>
            <person name="Michelmore R."/>
        </authorList>
    </citation>
    <scope>NUCLEOTIDE SEQUENCE [LARGE SCALE GENOMIC DNA]</scope>
</reference>
<keyword evidence="2" id="KW-1185">Reference proteome</keyword>
<dbReference type="EMBL" id="CM047899">
    <property type="protein sequence ID" value="KAJ0102320.1"/>
    <property type="molecule type" value="Genomic_DNA"/>
</dbReference>
<name>A0ACC1BTE5_9ROSI</name>
<proteinExistence type="predicted"/>